<dbReference type="InterPro" id="IPR052181">
    <property type="entry name" value="5hmC_binding"/>
</dbReference>
<dbReference type="CDD" id="cd21133">
    <property type="entry name" value="EVE"/>
    <property type="match status" value="1"/>
</dbReference>
<gene>
    <name evidence="2" type="ORF">OOT00_03725</name>
</gene>
<dbReference type="PANTHER" id="PTHR14087">
    <property type="entry name" value="THYMOCYTE NUCLEAR PROTEIN 1"/>
    <property type="match status" value="1"/>
</dbReference>
<dbReference type="RefSeq" id="WP_265423952.1">
    <property type="nucleotide sequence ID" value="NZ_JAPFPW010000003.1"/>
</dbReference>
<dbReference type="EMBL" id="JAPFPW010000003">
    <property type="protein sequence ID" value="MCW7753093.1"/>
    <property type="molecule type" value="Genomic_DNA"/>
</dbReference>
<dbReference type="Pfam" id="PF01878">
    <property type="entry name" value="EVE"/>
    <property type="match status" value="1"/>
</dbReference>
<dbReference type="Gene3D" id="3.10.590.10">
    <property type="entry name" value="ph1033 like domains"/>
    <property type="match status" value="1"/>
</dbReference>
<name>A0ABT3N6K6_9BACT</name>
<dbReference type="SUPFAM" id="SSF88697">
    <property type="entry name" value="PUA domain-like"/>
    <property type="match status" value="1"/>
</dbReference>
<dbReference type="PANTHER" id="PTHR14087:SF7">
    <property type="entry name" value="THYMOCYTE NUCLEAR PROTEIN 1"/>
    <property type="match status" value="1"/>
</dbReference>
<keyword evidence="3" id="KW-1185">Reference proteome</keyword>
<dbReference type="InterPro" id="IPR015947">
    <property type="entry name" value="PUA-like_sf"/>
</dbReference>
<sequence length="160" mass="18416">MAQNYWILKSEPSVFSIEDLASRPDQTEGWDGVRNYQARNYLKDGMNKGDAILYYHSSIKEPAIVGLCSVVREAYPDTSAWNPDSAYHDPKSIPEKPIWFQVDIQLKEIFTYPVYLRDLKKNPLFQDMILLKRGNRLSVLPASATHFHAILKMAGIKNKR</sequence>
<reference evidence="2 3" key="1">
    <citation type="submission" date="2022-11" db="EMBL/GenBank/DDBJ databases">
        <title>Desulfobotulus tamanensis H1 sp. nov. - anaerobic, alkaliphilic, sulphate reducing bacterium isolated from terrestrial mud volcano.</title>
        <authorList>
            <person name="Frolova A."/>
            <person name="Merkel A.Y."/>
            <person name="Slobodkin A.I."/>
        </authorList>
    </citation>
    <scope>NUCLEOTIDE SEQUENCE [LARGE SCALE GENOMIC DNA]</scope>
    <source>
        <strain evidence="2 3">H1</strain>
    </source>
</reference>
<comment type="caution">
    <text evidence="2">The sequence shown here is derived from an EMBL/GenBank/DDBJ whole genome shotgun (WGS) entry which is preliminary data.</text>
</comment>
<dbReference type="InterPro" id="IPR047197">
    <property type="entry name" value="THYN1-like_EVE"/>
</dbReference>
<dbReference type="InterPro" id="IPR002740">
    <property type="entry name" value="EVE_domain"/>
</dbReference>
<protein>
    <submittedName>
        <fullName evidence="2">EVE domain-containing protein</fullName>
    </submittedName>
</protein>
<evidence type="ECO:0000313" key="2">
    <source>
        <dbReference type="EMBL" id="MCW7753093.1"/>
    </source>
</evidence>
<feature type="domain" description="EVE" evidence="1">
    <location>
        <begin position="4"/>
        <end position="153"/>
    </location>
</feature>
<evidence type="ECO:0000313" key="3">
    <source>
        <dbReference type="Proteomes" id="UP001209681"/>
    </source>
</evidence>
<evidence type="ECO:0000259" key="1">
    <source>
        <dbReference type="Pfam" id="PF01878"/>
    </source>
</evidence>
<accession>A0ABT3N6K6</accession>
<proteinExistence type="predicted"/>
<organism evidence="2 3">
    <name type="scientific">Desulfobotulus pelophilus</name>
    <dbReference type="NCBI Taxonomy" id="2823377"/>
    <lineage>
        <taxon>Bacteria</taxon>
        <taxon>Pseudomonadati</taxon>
        <taxon>Thermodesulfobacteriota</taxon>
        <taxon>Desulfobacteria</taxon>
        <taxon>Desulfobacterales</taxon>
        <taxon>Desulfobacteraceae</taxon>
        <taxon>Desulfobotulus</taxon>
    </lineage>
</organism>
<dbReference type="Proteomes" id="UP001209681">
    <property type="component" value="Unassembled WGS sequence"/>
</dbReference>